<dbReference type="AlphaFoldDB" id="A0AAN4ZB58"/>
<keyword evidence="3" id="KW-1185">Reference proteome</keyword>
<accession>A0AAN4ZB58</accession>
<dbReference type="EMBL" id="BTRK01000001">
    <property type="protein sequence ID" value="GMR33780.1"/>
    <property type="molecule type" value="Genomic_DNA"/>
</dbReference>
<evidence type="ECO:0000313" key="2">
    <source>
        <dbReference type="EMBL" id="GMR33780.1"/>
    </source>
</evidence>
<reference evidence="3" key="1">
    <citation type="submission" date="2022-10" db="EMBL/GenBank/DDBJ databases">
        <title>Genome assembly of Pristionchus species.</title>
        <authorList>
            <person name="Yoshida K."/>
            <person name="Sommer R.J."/>
        </authorList>
    </citation>
    <scope>NUCLEOTIDE SEQUENCE [LARGE SCALE GENOMIC DNA]</scope>
    <source>
        <strain evidence="3">RS5460</strain>
    </source>
</reference>
<proteinExistence type="predicted"/>
<evidence type="ECO:0000256" key="1">
    <source>
        <dbReference type="SAM" id="MobiDB-lite"/>
    </source>
</evidence>
<sequence>MEGFLWPPPIDEQARQLQLLQQAELANLQQQAAAQLEVAAAVDAQLYGDQLLQQAQGIINDPLIQEEDQAGPQEVAAPIEAPYNTMNHLGVLPALDEQQLLQLQQGLNMAQNPVEYQAAAGTLQQPIEADFGPMNLAVAEPNDAQGILPITGNFGIGPFDVQPQQFDFNFPLTPPDYQMELQQQLVVPIDGMAAAAAEPFDVQLQQQLLALNTPQVSPGYPAALMGEPIDAQFQQQLIDINQNSPGYQAEAQPIMAPMDAQFDALNLAAVGSPYADQLQQPVEINLLQQQQIIVPMEAPFDAANMPALSPAAYEAQKLLRINAENINKPLITCVSPEVQKELEPYGASFPTLSSTLIKDLGRPIAMRLIADMMEELQMPQQLQHLVNMLQLPAIRGGPNPIEFYNLAAAGAAEPPPELRDFNPLELLGLLPPFGNAVVPEFDVAGPAAQPEEELQPLVYDAAFMPAQPLFIPADAAAAAAVDALEEEPQQPEQAMPAEHPRQVLVQEVPHDQDSLREFIQRREASPDPEHPADRLIKEGIIKISKLQLQRLEIQERMLQRQRHRDRQARLQQQRQRREQEEQQMQQQLLQNDAQWML</sequence>
<comment type="caution">
    <text evidence="2">The sequence shown here is derived from an EMBL/GenBank/DDBJ whole genome shotgun (WGS) entry which is preliminary data.</text>
</comment>
<protein>
    <submittedName>
        <fullName evidence="2">Uncharacterized protein</fullName>
    </submittedName>
</protein>
<dbReference type="Proteomes" id="UP001328107">
    <property type="component" value="Unassembled WGS sequence"/>
</dbReference>
<evidence type="ECO:0000313" key="3">
    <source>
        <dbReference type="Proteomes" id="UP001328107"/>
    </source>
</evidence>
<name>A0AAN4ZB58_9BILA</name>
<organism evidence="2 3">
    <name type="scientific">Pristionchus mayeri</name>
    <dbReference type="NCBI Taxonomy" id="1317129"/>
    <lineage>
        <taxon>Eukaryota</taxon>
        <taxon>Metazoa</taxon>
        <taxon>Ecdysozoa</taxon>
        <taxon>Nematoda</taxon>
        <taxon>Chromadorea</taxon>
        <taxon>Rhabditida</taxon>
        <taxon>Rhabditina</taxon>
        <taxon>Diplogasteromorpha</taxon>
        <taxon>Diplogasteroidea</taxon>
        <taxon>Neodiplogasteridae</taxon>
        <taxon>Pristionchus</taxon>
    </lineage>
</organism>
<feature type="region of interest" description="Disordered" evidence="1">
    <location>
        <begin position="559"/>
        <end position="583"/>
    </location>
</feature>
<gene>
    <name evidence="2" type="ORF">PMAYCL1PPCAC_03975</name>
</gene>